<comment type="caution">
    <text evidence="2">The sequence shown here is derived from an EMBL/GenBank/DDBJ whole genome shotgun (WGS) entry which is preliminary data.</text>
</comment>
<sequence>MDPRIWSRLPNRLVARVICFLPPPALFRFRSVSNRWNHLISSKCFVEDYYLRIAPRHHWFLFFKSKRPSNYIYRSNNGCHDNQVCEGYLYDPYEKKWYRLTFPLVSPGFSPAASSGGLIAWVSDDPGHKTILVSNPVSKSFTTQLLPPTSEPRLLPAVGLFANNRTIYVIVAGDDQTSQYAVKNITTERYHFDGAGIHLTWDINSKLPDKCNFETGRMVFMDGKFYCMNYKPFTVYVFDVLTNQWSQMEPPMRRHILSPCLVECKGRLYLVAKVAKNKLKVPKSLRVWRLSTDGSKWDNFVCLQQLDYDQFIAVENGKGFDCVGSGDFIAITVKGSDITLLYDLFQKTWDWIPPCPFLYNAASTSNGCGGGRGLHGFAYEPQPFTPVMDLFNHQLQSFLAHSIMANYQY</sequence>
<dbReference type="InterPro" id="IPR001810">
    <property type="entry name" value="F-box_dom"/>
</dbReference>
<dbReference type="Gene3D" id="1.20.1280.50">
    <property type="match status" value="1"/>
</dbReference>
<dbReference type="InterPro" id="IPR050796">
    <property type="entry name" value="SCF_F-box_component"/>
</dbReference>
<dbReference type="SMART" id="SM00256">
    <property type="entry name" value="FBOX"/>
    <property type="match status" value="1"/>
</dbReference>
<accession>A0A7J6W8J3</accession>
<dbReference type="AlphaFoldDB" id="A0A7J6W8J3"/>
<dbReference type="InterPro" id="IPR015915">
    <property type="entry name" value="Kelch-typ_b-propeller"/>
</dbReference>
<name>A0A7J6W8J3_THATH</name>
<dbReference type="SUPFAM" id="SSF50965">
    <property type="entry name" value="Galactose oxidase, central domain"/>
    <property type="match status" value="1"/>
</dbReference>
<feature type="domain" description="F-box" evidence="1">
    <location>
        <begin position="3"/>
        <end position="53"/>
    </location>
</feature>
<evidence type="ECO:0000313" key="3">
    <source>
        <dbReference type="Proteomes" id="UP000554482"/>
    </source>
</evidence>
<reference evidence="2 3" key="1">
    <citation type="submission" date="2020-06" db="EMBL/GenBank/DDBJ databases">
        <title>Transcriptomic and genomic resources for Thalictrum thalictroides and T. hernandezii: Facilitating candidate gene discovery in an emerging model plant lineage.</title>
        <authorList>
            <person name="Arias T."/>
            <person name="Riano-Pachon D.M."/>
            <person name="Di Stilio V.S."/>
        </authorList>
    </citation>
    <scope>NUCLEOTIDE SEQUENCE [LARGE SCALE GENOMIC DNA]</scope>
    <source>
        <strain evidence="3">cv. WT478/WT964</strain>
        <tissue evidence="2">Leaves</tissue>
    </source>
</reference>
<dbReference type="InterPro" id="IPR011043">
    <property type="entry name" value="Gal_Oxase/kelch_b-propeller"/>
</dbReference>
<dbReference type="Proteomes" id="UP000554482">
    <property type="component" value="Unassembled WGS sequence"/>
</dbReference>
<dbReference type="EMBL" id="JABWDY010021033">
    <property type="protein sequence ID" value="KAF5192695.1"/>
    <property type="molecule type" value="Genomic_DNA"/>
</dbReference>
<dbReference type="Pfam" id="PF00646">
    <property type="entry name" value="F-box"/>
    <property type="match status" value="1"/>
</dbReference>
<dbReference type="PROSITE" id="PS50181">
    <property type="entry name" value="FBOX"/>
    <property type="match status" value="1"/>
</dbReference>
<dbReference type="Pfam" id="PF03478">
    <property type="entry name" value="Beta-prop_KIB1-4"/>
    <property type="match status" value="1"/>
</dbReference>
<dbReference type="InterPro" id="IPR005174">
    <property type="entry name" value="KIB1-4_b-propeller"/>
</dbReference>
<gene>
    <name evidence="2" type="ORF">FRX31_017710</name>
</gene>
<evidence type="ECO:0000259" key="1">
    <source>
        <dbReference type="PROSITE" id="PS50181"/>
    </source>
</evidence>
<organism evidence="2 3">
    <name type="scientific">Thalictrum thalictroides</name>
    <name type="common">Rue-anemone</name>
    <name type="synonym">Anemone thalictroides</name>
    <dbReference type="NCBI Taxonomy" id="46969"/>
    <lineage>
        <taxon>Eukaryota</taxon>
        <taxon>Viridiplantae</taxon>
        <taxon>Streptophyta</taxon>
        <taxon>Embryophyta</taxon>
        <taxon>Tracheophyta</taxon>
        <taxon>Spermatophyta</taxon>
        <taxon>Magnoliopsida</taxon>
        <taxon>Ranunculales</taxon>
        <taxon>Ranunculaceae</taxon>
        <taxon>Thalictroideae</taxon>
        <taxon>Thalictrum</taxon>
    </lineage>
</organism>
<dbReference type="SUPFAM" id="SSF81383">
    <property type="entry name" value="F-box domain"/>
    <property type="match status" value="1"/>
</dbReference>
<dbReference type="PANTHER" id="PTHR31672">
    <property type="entry name" value="BNACNNG10540D PROTEIN"/>
    <property type="match status" value="1"/>
</dbReference>
<dbReference type="InterPro" id="IPR036047">
    <property type="entry name" value="F-box-like_dom_sf"/>
</dbReference>
<keyword evidence="3" id="KW-1185">Reference proteome</keyword>
<protein>
    <submittedName>
        <fullName evidence="2">Unusual floral organs protein</fullName>
    </submittedName>
</protein>
<dbReference type="Gene3D" id="2.120.10.80">
    <property type="entry name" value="Kelch-type beta propeller"/>
    <property type="match status" value="1"/>
</dbReference>
<dbReference type="OrthoDB" id="1893842at2759"/>
<proteinExistence type="predicted"/>
<evidence type="ECO:0000313" key="2">
    <source>
        <dbReference type="EMBL" id="KAF5192695.1"/>
    </source>
</evidence>
<dbReference type="PANTHER" id="PTHR31672:SF12">
    <property type="entry name" value="F-BOX DOMAIN-CONTAINING PROTEIN"/>
    <property type="match status" value="1"/>
</dbReference>